<evidence type="ECO:0000313" key="1">
    <source>
        <dbReference type="EMBL" id="KKN43445.1"/>
    </source>
</evidence>
<reference evidence="1" key="1">
    <citation type="journal article" date="2015" name="Nature">
        <title>Complex archaea that bridge the gap between prokaryotes and eukaryotes.</title>
        <authorList>
            <person name="Spang A."/>
            <person name="Saw J.H."/>
            <person name="Jorgensen S.L."/>
            <person name="Zaremba-Niedzwiedzka K."/>
            <person name="Martijn J."/>
            <person name="Lind A.E."/>
            <person name="van Eijk R."/>
            <person name="Schleper C."/>
            <person name="Guy L."/>
            <person name="Ettema T.J."/>
        </authorList>
    </citation>
    <scope>NUCLEOTIDE SEQUENCE</scope>
</reference>
<name>A0A0F9QH83_9ZZZZ</name>
<sequence length="295" mass="33818">MSAPNLSMFFVVDPPRYQDMGCYLAASIRTHLDEDVDLIGYCPADTIKDMDPYALAIFKKLNVDIRPMDTHGTFDPPYPHGNKMIAARQPRRTPYSAFLDSDILFIGATKVADLIKPGHVSLTPAASMYWSGQNIWKDIYAACDMPMPADRIWLARQRRRKLMPYFSAGFFVFPEGPVNDEEESFVDVWMRLAHMIDQVDIIKKRPYLDQMSLPLAIRAAGLDWNILPEEQHYILGGQMRGEPLPADMKIKAIHYRNMKVLKEVDMLRKAKGMLEQHVGERRFDRIDPAKLLADD</sequence>
<proteinExistence type="predicted"/>
<dbReference type="EMBL" id="LAZR01001511">
    <property type="protein sequence ID" value="KKN43445.1"/>
    <property type="molecule type" value="Genomic_DNA"/>
</dbReference>
<protein>
    <recommendedName>
        <fullName evidence="2">Nucleotide-diphospho-sugar transferase domain-containing protein</fullName>
    </recommendedName>
</protein>
<gene>
    <name evidence="1" type="ORF">LCGC14_0703240</name>
</gene>
<dbReference type="SUPFAM" id="SSF53448">
    <property type="entry name" value="Nucleotide-diphospho-sugar transferases"/>
    <property type="match status" value="1"/>
</dbReference>
<dbReference type="InterPro" id="IPR029044">
    <property type="entry name" value="Nucleotide-diphossugar_trans"/>
</dbReference>
<accession>A0A0F9QH83</accession>
<comment type="caution">
    <text evidence="1">The sequence shown here is derived from an EMBL/GenBank/DDBJ whole genome shotgun (WGS) entry which is preliminary data.</text>
</comment>
<dbReference type="AlphaFoldDB" id="A0A0F9QH83"/>
<organism evidence="1">
    <name type="scientific">marine sediment metagenome</name>
    <dbReference type="NCBI Taxonomy" id="412755"/>
    <lineage>
        <taxon>unclassified sequences</taxon>
        <taxon>metagenomes</taxon>
        <taxon>ecological metagenomes</taxon>
    </lineage>
</organism>
<evidence type="ECO:0008006" key="2">
    <source>
        <dbReference type="Google" id="ProtNLM"/>
    </source>
</evidence>